<dbReference type="PANTHER" id="PTHR24305">
    <property type="entry name" value="CYTOCHROME P450"/>
    <property type="match status" value="1"/>
</dbReference>
<dbReference type="PRINTS" id="PR00463">
    <property type="entry name" value="EP450I"/>
</dbReference>
<dbReference type="SUPFAM" id="SSF48264">
    <property type="entry name" value="Cytochrome P450"/>
    <property type="match status" value="1"/>
</dbReference>
<dbReference type="Pfam" id="PF00067">
    <property type="entry name" value="p450"/>
    <property type="match status" value="1"/>
</dbReference>
<dbReference type="InterPro" id="IPR036396">
    <property type="entry name" value="Cyt_P450_sf"/>
</dbReference>
<dbReference type="PRINTS" id="PR00385">
    <property type="entry name" value="P450"/>
</dbReference>
<evidence type="ECO:0000313" key="3">
    <source>
        <dbReference type="Proteomes" id="UP001497392"/>
    </source>
</evidence>
<evidence type="ECO:0000313" key="2">
    <source>
        <dbReference type="EMBL" id="CAL5219641.1"/>
    </source>
</evidence>
<reference evidence="2 3" key="1">
    <citation type="submission" date="2024-06" db="EMBL/GenBank/DDBJ databases">
        <authorList>
            <person name="Kraege A."/>
            <person name="Thomma B."/>
        </authorList>
    </citation>
    <scope>NUCLEOTIDE SEQUENCE [LARGE SCALE GENOMIC DNA]</scope>
</reference>
<dbReference type="InterPro" id="IPR050121">
    <property type="entry name" value="Cytochrome_P450_monoxygenase"/>
</dbReference>
<accession>A0ABP1FJT2</accession>
<organism evidence="2 3">
    <name type="scientific">Coccomyxa viridis</name>
    <dbReference type="NCBI Taxonomy" id="1274662"/>
    <lineage>
        <taxon>Eukaryota</taxon>
        <taxon>Viridiplantae</taxon>
        <taxon>Chlorophyta</taxon>
        <taxon>core chlorophytes</taxon>
        <taxon>Trebouxiophyceae</taxon>
        <taxon>Trebouxiophyceae incertae sedis</taxon>
        <taxon>Coccomyxaceae</taxon>
        <taxon>Coccomyxa</taxon>
    </lineage>
</organism>
<comment type="similarity">
    <text evidence="1">Belongs to the cytochrome P450 family.</text>
</comment>
<name>A0ABP1FJT2_9CHLO</name>
<dbReference type="Gene3D" id="1.10.630.10">
    <property type="entry name" value="Cytochrome P450"/>
    <property type="match status" value="1"/>
</dbReference>
<evidence type="ECO:0000256" key="1">
    <source>
        <dbReference type="ARBA" id="ARBA00010617"/>
    </source>
</evidence>
<keyword evidence="3" id="KW-1185">Reference proteome</keyword>
<protein>
    <submittedName>
        <fullName evidence="2">G1518 protein</fullName>
    </submittedName>
</protein>
<dbReference type="InterPro" id="IPR001128">
    <property type="entry name" value="Cyt_P450"/>
</dbReference>
<gene>
    <name evidence="2" type="primary">g1518</name>
    <name evidence="2" type="ORF">VP750_LOCUS1300</name>
</gene>
<dbReference type="PANTHER" id="PTHR24305:SF166">
    <property type="entry name" value="CYTOCHROME P450 12A4, MITOCHONDRIAL-RELATED"/>
    <property type="match status" value="1"/>
</dbReference>
<dbReference type="Proteomes" id="UP001497392">
    <property type="component" value="Unassembled WGS sequence"/>
</dbReference>
<comment type="caution">
    <text evidence="2">The sequence shown here is derived from an EMBL/GenBank/DDBJ whole genome shotgun (WGS) entry which is preliminary data.</text>
</comment>
<sequence>MSSPPLVRLRILQRSMVIVGSAEGLKRVFQTNQRNYVKDLDFSFHPFLPILGTGLVTAQGKLWQQQRLLMAPTLRVDVLDDVIGVAKRAADRISVKLTAAKRSGKAINMEEEFRLLTLQVIGEAVLSLPAAECDRVFPQLYLPVMAEANLRSIRPWRPYIPTPSFFAFHWRMRQLNSYIRQLLRQRWNDRPKRAGTAKLDILDRLLNAIEAKGDAWSPALETQLCYEVKTFLLAGHETSAAMLTWTLYELTQRPDMLAKVRQEAEEAFGDKEAEPSRHAAEQMLITVCSLKESLRKYSVVPVVTRRVAADDKICGKHIPKDTYLACCLQAVHNSWQQPESWRPERFLPGGEYDSFEEDVRPFMFVPFIQGPRNCLGQYFALLEARIVLALLIKRFNFRYASPRPATRHPSVIPVGPAEGMDMFVS</sequence>
<proteinExistence type="inferred from homology"/>
<dbReference type="InterPro" id="IPR002401">
    <property type="entry name" value="Cyt_P450_E_grp-I"/>
</dbReference>
<dbReference type="EMBL" id="CAXHTA020000002">
    <property type="protein sequence ID" value="CAL5219641.1"/>
    <property type="molecule type" value="Genomic_DNA"/>
</dbReference>